<evidence type="ECO:0000313" key="1">
    <source>
        <dbReference type="Proteomes" id="UP000095283"/>
    </source>
</evidence>
<proteinExistence type="predicted"/>
<dbReference type="Proteomes" id="UP000095283">
    <property type="component" value="Unplaced"/>
</dbReference>
<keyword evidence="1" id="KW-1185">Reference proteome</keyword>
<organism evidence="1 2">
    <name type="scientific">Heterorhabditis bacteriophora</name>
    <name type="common">Entomopathogenic nematode worm</name>
    <dbReference type="NCBI Taxonomy" id="37862"/>
    <lineage>
        <taxon>Eukaryota</taxon>
        <taxon>Metazoa</taxon>
        <taxon>Ecdysozoa</taxon>
        <taxon>Nematoda</taxon>
        <taxon>Chromadorea</taxon>
        <taxon>Rhabditida</taxon>
        <taxon>Rhabditina</taxon>
        <taxon>Rhabditomorpha</taxon>
        <taxon>Strongyloidea</taxon>
        <taxon>Heterorhabditidae</taxon>
        <taxon>Heterorhabditis</taxon>
    </lineage>
</organism>
<protein>
    <submittedName>
        <fullName evidence="2">ABC transmembrane type-1 domain-containing protein</fullName>
    </submittedName>
</protein>
<evidence type="ECO:0000313" key="2">
    <source>
        <dbReference type="WBParaSite" id="Hba_02369"/>
    </source>
</evidence>
<dbReference type="WBParaSite" id="Hba_02369">
    <property type="protein sequence ID" value="Hba_02369"/>
    <property type="gene ID" value="Hba_02369"/>
</dbReference>
<dbReference type="AlphaFoldDB" id="A0A1I7WCF7"/>
<name>A0A1I7WCF7_HETBA</name>
<sequence>MTQLINSWHLLNDGVPCLSLVVVVAAQGGEVLVSIPVCPLLLFSAIYTTALSAGQENTFGRFWSVQHSGAGLLQKLIVAKEMGVEVRDRLRRSAIEASSISASYLLPDASDV</sequence>
<reference evidence="2" key="1">
    <citation type="submission" date="2016-11" db="UniProtKB">
        <authorList>
            <consortium name="WormBaseParasite"/>
        </authorList>
    </citation>
    <scope>IDENTIFICATION</scope>
</reference>
<accession>A0A1I7WCF7</accession>